<gene>
    <name evidence="10" type="ORF">SePPVgORF034</name>
</gene>
<keyword evidence="11" id="KW-1185">Reference proteome</keyword>
<comment type="subunit">
    <text evidence="4">Part of a complex composed of A30, G7, F10 kinase, A15, D2, D3, and J1.</text>
</comment>
<protein>
    <recommendedName>
        <fullName evidence="5">Assembly protein G7</fullName>
    </recommendedName>
</protein>
<evidence type="ECO:0000256" key="8">
    <source>
        <dbReference type="ARBA" id="ARBA00023200"/>
    </source>
</evidence>
<comment type="subcellular location">
    <subcellularLocation>
        <location evidence="1">Host cytoplasm</location>
    </subcellularLocation>
    <subcellularLocation>
        <location evidence="2">Virion</location>
    </subcellularLocation>
</comment>
<keyword evidence="6" id="KW-0597">Phosphoprotein</keyword>
<name>A0A1Z3GCV4_9POXV</name>
<dbReference type="OrthoDB" id="8822at10239"/>
<organism evidence="10 11">
    <name type="scientific">Seal parapoxvirus</name>
    <dbReference type="NCBI Taxonomy" id="187984"/>
    <lineage>
        <taxon>Viruses</taxon>
        <taxon>Varidnaviria</taxon>
        <taxon>Bamfordvirae</taxon>
        <taxon>Nucleocytoviricota</taxon>
        <taxon>Pokkesviricetes</taxon>
        <taxon>Chitovirales</taxon>
        <taxon>Poxviridae</taxon>
        <taxon>Chordopoxvirinae</taxon>
        <taxon>Parapoxvirus</taxon>
        <taxon>Parapoxvirus sealpox</taxon>
        <taxon>Grey sealpox virus</taxon>
    </lineage>
</organism>
<evidence type="ECO:0000256" key="9">
    <source>
        <dbReference type="ARBA" id="ARBA00025443"/>
    </source>
</evidence>
<dbReference type="GO" id="GO:0030430">
    <property type="term" value="C:host cell cytoplasm"/>
    <property type="evidence" value="ECO:0007669"/>
    <property type="project" value="UniProtKB-SubCell"/>
</dbReference>
<dbReference type="InterPro" id="IPR008787">
    <property type="entry name" value="Poxvirus_G7"/>
</dbReference>
<dbReference type="EMBL" id="KY382358">
    <property type="protein sequence ID" value="ASC55595.1"/>
    <property type="molecule type" value="Genomic_DNA"/>
</dbReference>
<sequence length="389" mass="42248">MELSKQASTQGCRLFELLAPFVIQGAACGCLASTSEIEAKARMLPGSSPQRRAQIANFIHDQCTANVRVTTRQELFEALSKLRRRFVYASNGPDMARLHGALMRFTHCNSFFAVCQPTIQVTLATLVASVLVGELMQAVEMVDAVEKVIYKKNRSMTSELADLLELKYGLVNLAQYKLIPGLIEEDCAVKPVCAGALASAAANSSAELEALQLLEMPVRSSALAKLCDFMVRRGTSTSHAVPEYMAGLKIEEVAEKHSPQAASGTAEALNNVMERAQQYERGAVLDGAVSSSLGALGNSPFSGITLQKFVLLEYLHVMKMLANCIAQKSAGEKIRISVNTAPFQTVTASPSPLEEPLTEADQQYRAYQQKLQAQTQHARPPLGNHVQLF</sequence>
<evidence type="ECO:0000313" key="10">
    <source>
        <dbReference type="EMBL" id="ASC55595.1"/>
    </source>
</evidence>
<evidence type="ECO:0000256" key="2">
    <source>
        <dbReference type="ARBA" id="ARBA00004328"/>
    </source>
</evidence>
<evidence type="ECO:0000256" key="5">
    <source>
        <dbReference type="ARBA" id="ARBA00019431"/>
    </source>
</evidence>
<keyword evidence="7" id="KW-0946">Virion</keyword>
<evidence type="ECO:0000313" key="11">
    <source>
        <dbReference type="Proteomes" id="UP000202998"/>
    </source>
</evidence>
<comment type="similarity">
    <text evidence="3">Belongs to the chordopoxvirinae G7 family.</text>
</comment>
<dbReference type="PROSITE" id="PS51257">
    <property type="entry name" value="PROKAR_LIPOPROTEIN"/>
    <property type="match status" value="1"/>
</dbReference>
<evidence type="ECO:0000256" key="3">
    <source>
        <dbReference type="ARBA" id="ARBA00009079"/>
    </source>
</evidence>
<dbReference type="Proteomes" id="UP000202998">
    <property type="component" value="Segment"/>
</dbReference>
<evidence type="ECO:0000256" key="6">
    <source>
        <dbReference type="ARBA" id="ARBA00022553"/>
    </source>
</evidence>
<reference evidence="10 11" key="1">
    <citation type="journal article" date="2017" name="Sci. Rep.">
        <title>Recovery of the first full-length genome sequence of a parapoxvirus directly from a clinical sample.</title>
        <authorList>
            <person name="Gunther T."/>
            <person name="Haas L."/>
            <person name="Alawi M."/>
            <person name="Wohlsein P."/>
            <person name="Marks J."/>
            <person name="Grundhoff A."/>
            <person name="Becher P."/>
            <person name="Fischer N."/>
        </authorList>
    </citation>
    <scope>NUCLEOTIDE SEQUENCE [LARGE SCALE GENOMIC DNA]</scope>
    <source>
        <strain evidence="10">AFK76s1</strain>
    </source>
</reference>
<evidence type="ECO:0000256" key="4">
    <source>
        <dbReference type="ARBA" id="ARBA00011362"/>
    </source>
</evidence>
<comment type="function">
    <text evidence="9">Late protein which is a part of a large complex required for early virion morphogenesis. This complex participates in the formation of virosomes and the incorporation of virosomal contents into nascent immature virions.</text>
</comment>
<evidence type="ECO:0000256" key="1">
    <source>
        <dbReference type="ARBA" id="ARBA00004192"/>
    </source>
</evidence>
<keyword evidence="8" id="KW-1035">Host cytoplasm</keyword>
<dbReference type="GO" id="GO:0044423">
    <property type="term" value="C:virion component"/>
    <property type="evidence" value="ECO:0007669"/>
    <property type="project" value="UniProtKB-KW"/>
</dbReference>
<dbReference type="Pfam" id="PF05503">
    <property type="entry name" value="Pox_G7"/>
    <property type="match status" value="1"/>
</dbReference>
<proteinExistence type="inferred from homology"/>
<accession>A0A1Z3GCV4</accession>
<evidence type="ECO:0000256" key="7">
    <source>
        <dbReference type="ARBA" id="ARBA00022844"/>
    </source>
</evidence>